<dbReference type="SUPFAM" id="SSF53756">
    <property type="entry name" value="UDP-Glycosyltransferase/glycogen phosphorylase"/>
    <property type="match status" value="1"/>
</dbReference>
<evidence type="ECO:0000259" key="2">
    <source>
        <dbReference type="Pfam" id="PF13439"/>
    </source>
</evidence>
<protein>
    <submittedName>
        <fullName evidence="3">Glycosyltransferase</fullName>
        <ecNumber evidence="3">2.4.-.-</ecNumber>
    </submittedName>
</protein>
<reference evidence="3" key="2">
    <citation type="journal article" date="2022" name="Microbiol. Resour. Announc.">
        <title>Metagenome Sequencing to Explore Phylogenomics of Terrestrial Cyanobacteria.</title>
        <authorList>
            <person name="Ward R.D."/>
            <person name="Stajich J.E."/>
            <person name="Johansen J.R."/>
            <person name="Huntemann M."/>
            <person name="Clum A."/>
            <person name="Foster B."/>
            <person name="Foster B."/>
            <person name="Roux S."/>
            <person name="Palaniappan K."/>
            <person name="Varghese N."/>
            <person name="Mukherjee S."/>
            <person name="Reddy T.B.K."/>
            <person name="Daum C."/>
            <person name="Copeland A."/>
            <person name="Chen I.A."/>
            <person name="Ivanova N.N."/>
            <person name="Kyrpides N.C."/>
            <person name="Shapiro N."/>
            <person name="Eloe-Fadrosh E.A."/>
            <person name="Pietrasiak N."/>
        </authorList>
    </citation>
    <scope>NUCLEOTIDE SEQUENCE</scope>
    <source>
        <strain evidence="3">GSE-NOS-MK-12-04C</strain>
    </source>
</reference>
<dbReference type="InterPro" id="IPR001296">
    <property type="entry name" value="Glyco_trans_1"/>
</dbReference>
<comment type="caution">
    <text evidence="3">The sequence shown here is derived from an EMBL/GenBank/DDBJ whole genome shotgun (WGS) entry which is preliminary data.</text>
</comment>
<keyword evidence="3" id="KW-0808">Transferase</keyword>
<dbReference type="EMBL" id="JAHHGZ010000029">
    <property type="protein sequence ID" value="MBW4670267.1"/>
    <property type="molecule type" value="Genomic_DNA"/>
</dbReference>
<keyword evidence="3" id="KW-0328">Glycosyltransferase</keyword>
<evidence type="ECO:0000259" key="1">
    <source>
        <dbReference type="Pfam" id="PF00534"/>
    </source>
</evidence>
<name>A0A951QSJ8_9CYAN</name>
<dbReference type="Pfam" id="PF13439">
    <property type="entry name" value="Glyco_transf_4"/>
    <property type="match status" value="1"/>
</dbReference>
<dbReference type="AlphaFoldDB" id="A0A951QSJ8"/>
<dbReference type="PANTHER" id="PTHR45947:SF3">
    <property type="entry name" value="SULFOQUINOVOSYL TRANSFERASE SQD2"/>
    <property type="match status" value="1"/>
</dbReference>
<dbReference type="InterPro" id="IPR050194">
    <property type="entry name" value="Glycosyltransferase_grp1"/>
</dbReference>
<proteinExistence type="predicted"/>
<dbReference type="GO" id="GO:0016758">
    <property type="term" value="F:hexosyltransferase activity"/>
    <property type="evidence" value="ECO:0007669"/>
    <property type="project" value="TreeGrafter"/>
</dbReference>
<dbReference type="InterPro" id="IPR028098">
    <property type="entry name" value="Glyco_trans_4-like_N"/>
</dbReference>
<dbReference type="Gene3D" id="3.40.50.2000">
    <property type="entry name" value="Glycogen Phosphorylase B"/>
    <property type="match status" value="2"/>
</dbReference>
<evidence type="ECO:0000313" key="4">
    <source>
        <dbReference type="Proteomes" id="UP000729701"/>
    </source>
</evidence>
<evidence type="ECO:0000313" key="3">
    <source>
        <dbReference type="EMBL" id="MBW4670267.1"/>
    </source>
</evidence>
<accession>A0A951QSJ8</accession>
<reference evidence="3" key="1">
    <citation type="submission" date="2021-05" db="EMBL/GenBank/DDBJ databases">
        <authorList>
            <person name="Pietrasiak N."/>
            <person name="Ward R."/>
            <person name="Stajich J.E."/>
            <person name="Kurbessoian T."/>
        </authorList>
    </citation>
    <scope>NUCLEOTIDE SEQUENCE</scope>
    <source>
        <strain evidence="3">GSE-NOS-MK-12-04C</strain>
    </source>
</reference>
<dbReference type="Proteomes" id="UP000729701">
    <property type="component" value="Unassembled WGS sequence"/>
</dbReference>
<sequence>MQLTEKTIHLWLPNMFGFKGGIQVYSAFLLEAIQNIYPKAKYEVFLKHDVSLPENYPCLPETKFHFTGQIPLAFRSAAFATKLMLSGIQKRPNLIISSHINFTVVASTLKRIFGIPYWAVAHGVDAWDITNPTLKNALDNADRILAVSGYTRDRFVKEQNFEPKKVDILPNTFDRSRFHPAPKPDYLLQKHGLKREQPVILTVARLSKAEQYKGYDQIIKALPAIRQYIPDVRYIIVGKGDDRPRIEQLIAELGMEHNVTLAGFVADEQLCDYYNLCDVFAMPSKGEGFGIVYLEALACGKPVLGGNQDGAIDALCHGELGALVNPDDTQAIAQTLIQILQGVYPHRLMYEPERLRYEVIDTYGFERFQKTLATQLDGHFQLKKMGVKS</sequence>
<dbReference type="PANTHER" id="PTHR45947">
    <property type="entry name" value="SULFOQUINOVOSYL TRANSFERASE SQD2"/>
    <property type="match status" value="1"/>
</dbReference>
<dbReference type="Pfam" id="PF00534">
    <property type="entry name" value="Glycos_transf_1"/>
    <property type="match status" value="1"/>
</dbReference>
<feature type="domain" description="Glycosyltransferase subfamily 4-like N-terminal" evidence="2">
    <location>
        <begin position="61"/>
        <end position="177"/>
    </location>
</feature>
<feature type="domain" description="Glycosyl transferase family 1" evidence="1">
    <location>
        <begin position="189"/>
        <end position="341"/>
    </location>
</feature>
<organism evidence="3 4">
    <name type="scientific">Cyanomargarita calcarea GSE-NOS-MK-12-04C</name>
    <dbReference type="NCBI Taxonomy" id="2839659"/>
    <lineage>
        <taxon>Bacteria</taxon>
        <taxon>Bacillati</taxon>
        <taxon>Cyanobacteriota</taxon>
        <taxon>Cyanophyceae</taxon>
        <taxon>Nostocales</taxon>
        <taxon>Cyanomargaritaceae</taxon>
        <taxon>Cyanomargarita</taxon>
    </lineage>
</organism>
<dbReference type="EC" id="2.4.-.-" evidence="3"/>
<gene>
    <name evidence="3" type="ORF">KME60_23345</name>
</gene>